<proteinExistence type="inferred from homology"/>
<comment type="subcellular location">
    <subcellularLocation>
        <location evidence="1">Membrane</location>
        <topology evidence="1">Multi-pass membrane protein</topology>
    </subcellularLocation>
</comment>
<accession>A0A0F4YRU1</accession>
<feature type="transmembrane region" description="Helical" evidence="9">
    <location>
        <begin position="15"/>
        <end position="37"/>
    </location>
</feature>
<evidence type="ECO:0000256" key="4">
    <source>
        <dbReference type="ARBA" id="ARBA00022692"/>
    </source>
</evidence>
<evidence type="ECO:0000256" key="6">
    <source>
        <dbReference type="ARBA" id="ARBA00023136"/>
    </source>
</evidence>
<feature type="transmembrane region" description="Helical" evidence="9">
    <location>
        <begin position="94"/>
        <end position="114"/>
    </location>
</feature>
<dbReference type="InterPro" id="IPR031155">
    <property type="entry name" value="DUR"/>
</dbReference>
<feature type="transmembrane region" description="Helical" evidence="9">
    <location>
        <begin position="510"/>
        <end position="530"/>
    </location>
</feature>
<dbReference type="InterPro" id="IPR001734">
    <property type="entry name" value="Na/solute_symporter"/>
</dbReference>
<feature type="region of interest" description="Disordered" evidence="8">
    <location>
        <begin position="599"/>
        <end position="622"/>
    </location>
</feature>
<feature type="transmembrane region" description="Helical" evidence="9">
    <location>
        <begin position="199"/>
        <end position="219"/>
    </location>
</feature>
<gene>
    <name evidence="10" type="ORF">T310_5001</name>
</gene>
<feature type="transmembrane region" description="Helical" evidence="9">
    <location>
        <begin position="162"/>
        <end position="187"/>
    </location>
</feature>
<name>A0A0F4YRU1_RASE3</name>
<dbReference type="GO" id="GO:0005886">
    <property type="term" value="C:plasma membrane"/>
    <property type="evidence" value="ECO:0007669"/>
    <property type="project" value="TreeGrafter"/>
</dbReference>
<evidence type="ECO:0000256" key="1">
    <source>
        <dbReference type="ARBA" id="ARBA00004141"/>
    </source>
</evidence>
<feature type="transmembrane region" description="Helical" evidence="9">
    <location>
        <begin position="135"/>
        <end position="156"/>
    </location>
</feature>
<evidence type="ECO:0000313" key="10">
    <source>
        <dbReference type="EMBL" id="KKA20964.1"/>
    </source>
</evidence>
<evidence type="ECO:0000256" key="9">
    <source>
        <dbReference type="SAM" id="Phobius"/>
    </source>
</evidence>
<reference evidence="10 11" key="1">
    <citation type="submission" date="2015-04" db="EMBL/GenBank/DDBJ databases">
        <authorList>
            <person name="Heijne W.H."/>
            <person name="Fedorova N.D."/>
            <person name="Nierman W.C."/>
            <person name="Vollebregt A.W."/>
            <person name="Zhao Z."/>
            <person name="Wu L."/>
            <person name="Kumar M."/>
            <person name="Stam H."/>
            <person name="van den Berg M.A."/>
            <person name="Pel H.J."/>
        </authorList>
    </citation>
    <scope>NUCLEOTIDE SEQUENCE [LARGE SCALE GENOMIC DNA]</scope>
    <source>
        <strain evidence="10 11">CBS 393.64</strain>
    </source>
</reference>
<dbReference type="OrthoDB" id="6132759at2759"/>
<evidence type="ECO:0000256" key="5">
    <source>
        <dbReference type="ARBA" id="ARBA00022989"/>
    </source>
</evidence>
<comment type="caution">
    <text evidence="10">The sequence shown here is derived from an EMBL/GenBank/DDBJ whole genome shotgun (WGS) entry which is preliminary data.</text>
</comment>
<dbReference type="GO" id="GO:0015204">
    <property type="term" value="F:urea transmembrane transporter activity"/>
    <property type="evidence" value="ECO:0007669"/>
    <property type="project" value="InterPro"/>
</dbReference>
<keyword evidence="6 9" id="KW-0472">Membrane</keyword>
<keyword evidence="4 9" id="KW-0812">Transmembrane</keyword>
<feature type="transmembrane region" description="Helical" evidence="9">
    <location>
        <begin position="331"/>
        <end position="358"/>
    </location>
</feature>
<feature type="transmembrane region" description="Helical" evidence="9">
    <location>
        <begin position="432"/>
        <end position="454"/>
    </location>
</feature>
<dbReference type="Proteomes" id="UP000053958">
    <property type="component" value="Unassembled WGS sequence"/>
</dbReference>
<dbReference type="PANTHER" id="PTHR46154:SF4">
    <property type="entry name" value="UREA ACTIVE TRANSPORTER"/>
    <property type="match status" value="1"/>
</dbReference>
<feature type="transmembrane region" description="Helical" evidence="9">
    <location>
        <begin position="260"/>
        <end position="277"/>
    </location>
</feature>
<sequence length="622" mass="67554">MASQVVNFTVPLDQAFGYGIVVGLGFAFAFLMMATTWALKRYQNEIQTSEMFSTAGRSVRSGLVAAAVVSSWTWPATLLQSSTVAYEYGVAGPFYYAAGAGVQIILFATIAIELKRRAPNAHTFLEALRARYGPITHCVFIVFCLMTNILVTANILTGCSAVISALTGMHTVAVCYLLPIGVVLYTVFGGIKATFVTDYLHTIAVVTIIFIFAFNQYAVGDKGKLGSPGKVYDLLTTAAKVHPIEGNSQGSYLTLRSHEGGIFFVINLIGNFGTVFLDNGYYNKAIAASPVHAFPGRYCWPCPAICGCRIARLQWCCGNLDRRLYGRDFSVFSAADCSVLCVLFAAAMASFATGLYYAGIGMGYLYLLMGVIISSAVIPGALSLLWKQQNWIAAAASPPLGLSVALIAWLVTTKSLYGELTVTSTGEIYPMLAGNVAALLSPVVFSAILTYVFGPQNYNYESMRAIRKVDDSDFADAAHVDLELIPGEITSPSSEDMTAEEERKLARAAIYARLLTVFLAFAYLIVWPMPMYGTGYVFSKRFFTGWVVVGIIWLFITSFGVIIYPLYEGRDSIAHVVRQMFLDITGRRKPGKAVFYNHGTDVHDQSSSTGAATPTEKFGEKS</sequence>
<dbReference type="InterPro" id="IPR038377">
    <property type="entry name" value="Na/Glc_symporter_sf"/>
</dbReference>
<dbReference type="RefSeq" id="XP_013327576.1">
    <property type="nucleotide sequence ID" value="XM_013472122.1"/>
</dbReference>
<feature type="transmembrane region" description="Helical" evidence="9">
    <location>
        <begin position="364"/>
        <end position="385"/>
    </location>
</feature>
<dbReference type="GO" id="GO:0015606">
    <property type="term" value="F:spermidine transmembrane transporter activity"/>
    <property type="evidence" value="ECO:0007669"/>
    <property type="project" value="TreeGrafter"/>
</dbReference>
<dbReference type="Pfam" id="PF00474">
    <property type="entry name" value="SSF"/>
    <property type="match status" value="1"/>
</dbReference>
<evidence type="ECO:0000256" key="2">
    <source>
        <dbReference type="ARBA" id="ARBA00006434"/>
    </source>
</evidence>
<dbReference type="Gene3D" id="1.20.1730.10">
    <property type="entry name" value="Sodium/glucose cotransporter"/>
    <property type="match status" value="2"/>
</dbReference>
<protein>
    <submittedName>
        <fullName evidence="10">Urea transporter (Dur3)</fullName>
    </submittedName>
</protein>
<evidence type="ECO:0000313" key="11">
    <source>
        <dbReference type="Proteomes" id="UP000053958"/>
    </source>
</evidence>
<dbReference type="AlphaFoldDB" id="A0A0F4YRU1"/>
<keyword evidence="3" id="KW-0813">Transport</keyword>
<dbReference type="GO" id="GO:0015489">
    <property type="term" value="F:putrescine transmembrane transporter activity"/>
    <property type="evidence" value="ECO:0007669"/>
    <property type="project" value="TreeGrafter"/>
</dbReference>
<dbReference type="PANTHER" id="PTHR46154">
    <property type="match status" value="1"/>
</dbReference>
<dbReference type="EMBL" id="LASV01000215">
    <property type="protein sequence ID" value="KKA20964.1"/>
    <property type="molecule type" value="Genomic_DNA"/>
</dbReference>
<dbReference type="PROSITE" id="PS50283">
    <property type="entry name" value="NA_SOLUT_SYMP_3"/>
    <property type="match status" value="1"/>
</dbReference>
<feature type="transmembrane region" description="Helical" evidence="9">
    <location>
        <begin position="58"/>
        <end position="74"/>
    </location>
</feature>
<evidence type="ECO:0000256" key="8">
    <source>
        <dbReference type="SAM" id="MobiDB-lite"/>
    </source>
</evidence>
<organism evidence="10 11">
    <name type="scientific">Rasamsonia emersonii (strain ATCC 16479 / CBS 393.64 / IMI 116815)</name>
    <dbReference type="NCBI Taxonomy" id="1408163"/>
    <lineage>
        <taxon>Eukaryota</taxon>
        <taxon>Fungi</taxon>
        <taxon>Dikarya</taxon>
        <taxon>Ascomycota</taxon>
        <taxon>Pezizomycotina</taxon>
        <taxon>Eurotiomycetes</taxon>
        <taxon>Eurotiomycetidae</taxon>
        <taxon>Eurotiales</taxon>
        <taxon>Trichocomaceae</taxon>
        <taxon>Rasamsonia</taxon>
    </lineage>
</organism>
<dbReference type="CDD" id="cd11476">
    <property type="entry name" value="SLC5sbd_DUR3"/>
    <property type="match status" value="1"/>
</dbReference>
<feature type="transmembrane region" description="Helical" evidence="9">
    <location>
        <begin position="392"/>
        <end position="412"/>
    </location>
</feature>
<dbReference type="STRING" id="1408163.A0A0F4YRU1"/>
<comment type="similarity">
    <text evidence="2 7">Belongs to the sodium:solute symporter (SSF) (TC 2.A.21) family.</text>
</comment>
<dbReference type="GeneID" id="25317348"/>
<keyword evidence="11" id="KW-1185">Reference proteome</keyword>
<evidence type="ECO:0000256" key="3">
    <source>
        <dbReference type="ARBA" id="ARBA00022448"/>
    </source>
</evidence>
<feature type="transmembrane region" description="Helical" evidence="9">
    <location>
        <begin position="542"/>
        <end position="567"/>
    </location>
</feature>
<evidence type="ECO:0000256" key="7">
    <source>
        <dbReference type="RuleBase" id="RU362091"/>
    </source>
</evidence>
<keyword evidence="5 9" id="KW-1133">Transmembrane helix</keyword>